<name>A0A179S6G4_9HYPH</name>
<feature type="signal peptide" evidence="1">
    <location>
        <begin position="1"/>
        <end position="30"/>
    </location>
</feature>
<accession>A0A179S6G4</accession>
<proteinExistence type="predicted"/>
<dbReference type="InterPro" id="IPR035437">
    <property type="entry name" value="SNase_OB-fold_sf"/>
</dbReference>
<evidence type="ECO:0000313" key="2">
    <source>
        <dbReference type="EMBL" id="OAS22477.1"/>
    </source>
</evidence>
<organism evidence="2 3">
    <name type="scientific">Methylobacterium platani</name>
    <dbReference type="NCBI Taxonomy" id="427683"/>
    <lineage>
        <taxon>Bacteria</taxon>
        <taxon>Pseudomonadati</taxon>
        <taxon>Pseudomonadota</taxon>
        <taxon>Alphaproteobacteria</taxon>
        <taxon>Hyphomicrobiales</taxon>
        <taxon>Methylobacteriaceae</taxon>
        <taxon>Methylobacterium</taxon>
    </lineage>
</organism>
<dbReference type="SUPFAM" id="SSF50199">
    <property type="entry name" value="Staphylococcal nuclease"/>
    <property type="match status" value="1"/>
</dbReference>
<gene>
    <name evidence="2" type="ORF">A5481_18955</name>
</gene>
<evidence type="ECO:0000313" key="3">
    <source>
        <dbReference type="Proteomes" id="UP000078316"/>
    </source>
</evidence>
<comment type="caution">
    <text evidence="2">The sequence shown here is derived from an EMBL/GenBank/DDBJ whole genome shotgun (WGS) entry which is preliminary data.</text>
</comment>
<sequence>MGWTTGMTGRMAALGLVTGSLALLTGAAEAASPRGREPPACRGRVAGQDRLESVAAGGELVLASGRRARLDGLRWPDDPAAAEAARAWLVGLAGRSLATREAPEPDRWGRITLDAATQEGEPVDLAGGLVAAGLAPVDAGEGDSLCRPGLLALEEAARRAGRGIWAGAPPVPAEEVGRLAALAGRFAVVEGRVRNVGERERRTYLNFAPFGTEGVTVTVSKRTWRIMLERGFSAVALRGRRVRARGIVELWRGPTLDVGAAEMIEMLDEEQAQRR</sequence>
<reference evidence="2 3" key="1">
    <citation type="submission" date="2016-04" db="EMBL/GenBank/DDBJ databases">
        <authorList>
            <person name="Evans L.H."/>
            <person name="Alamgir A."/>
            <person name="Owens N."/>
            <person name="Weber N.D."/>
            <person name="Virtaneva K."/>
            <person name="Barbian K."/>
            <person name="Babar A."/>
            <person name="Rosenke K."/>
        </authorList>
    </citation>
    <scope>NUCLEOTIDE SEQUENCE [LARGE SCALE GENOMIC DNA]</scope>
    <source>
        <strain evidence="2 3">PMB02</strain>
    </source>
</reference>
<dbReference type="EMBL" id="LWHQ01000038">
    <property type="protein sequence ID" value="OAS22477.1"/>
    <property type="molecule type" value="Genomic_DNA"/>
</dbReference>
<dbReference type="STRING" id="427683.A5481_18955"/>
<dbReference type="Proteomes" id="UP000078316">
    <property type="component" value="Unassembled WGS sequence"/>
</dbReference>
<dbReference type="AlphaFoldDB" id="A0A179S6G4"/>
<protein>
    <submittedName>
        <fullName evidence="2">DNA-binding protein</fullName>
    </submittedName>
</protein>
<dbReference type="Gene3D" id="2.40.50.90">
    <property type="match status" value="1"/>
</dbReference>
<feature type="chain" id="PRO_5008105685" evidence="1">
    <location>
        <begin position="31"/>
        <end position="275"/>
    </location>
</feature>
<keyword evidence="1" id="KW-0732">Signal</keyword>
<dbReference type="GO" id="GO:0003677">
    <property type="term" value="F:DNA binding"/>
    <property type="evidence" value="ECO:0007669"/>
    <property type="project" value="UniProtKB-KW"/>
</dbReference>
<keyword evidence="2" id="KW-0238">DNA-binding</keyword>
<evidence type="ECO:0000256" key="1">
    <source>
        <dbReference type="SAM" id="SignalP"/>
    </source>
</evidence>